<dbReference type="SUPFAM" id="SSF52540">
    <property type="entry name" value="P-loop containing nucleoside triphosphate hydrolases"/>
    <property type="match status" value="1"/>
</dbReference>
<reference evidence="2" key="1">
    <citation type="submission" date="2019-09" db="EMBL/GenBank/DDBJ databases">
        <authorList>
            <person name="Hjerde E."/>
        </authorList>
    </citation>
    <scope>NUCLEOTIDE SEQUENCE [LARGE SCALE GENOMIC DNA]</scope>
    <source>
        <strain evidence="2">06/09/160</strain>
        <plasmid evidence="2">pAWOD_2</plasmid>
    </source>
</reference>
<dbReference type="RefSeq" id="WP_130066461.1">
    <property type="nucleotide sequence ID" value="NZ_LR721753.1"/>
</dbReference>
<accession>A0A5Q4ZYF7</accession>
<sequence>MTKVIAIANQKGGVGKSTTCCNLAHTMALYGKKSLIIDLDPQANSSFLLSGGEHPEFEKLTISNVFSLSAEDRSIPLNHLIRPAKVRGKDKSVSGSGLVYKTIPNLFYIPSNIGLSSVIEQGLTLIRRESILRNKLKELVGHDFDYVFLDCPPNLSLTTTNAILAADHHLVVLDRGGFSLSGLRLLIGAMGQILNKSPKELDYWVLCNEYRKTTSIVNGCFSSNMSKIESHVLPVRIRRSQDIENATMGVHLLYNYKSGCLAFSDYKALAKSVHKRAHSGGSHVNSSSLKLSQHN</sequence>
<gene>
    <name evidence="2" type="primary">soj_4</name>
    <name evidence="2" type="ORF">AW0309160_04384</name>
</gene>
<dbReference type="PANTHER" id="PTHR13696">
    <property type="entry name" value="P-LOOP CONTAINING NUCLEOSIDE TRIPHOSPHATE HYDROLASE"/>
    <property type="match status" value="1"/>
</dbReference>
<evidence type="ECO:0000313" key="2">
    <source>
        <dbReference type="EMBL" id="VVV06890.1"/>
    </source>
</evidence>
<dbReference type="AlphaFoldDB" id="A0A5Q4ZYF7"/>
<feature type="domain" description="AAA" evidence="1">
    <location>
        <begin position="2"/>
        <end position="201"/>
    </location>
</feature>
<dbReference type="Gene3D" id="3.40.50.300">
    <property type="entry name" value="P-loop containing nucleotide triphosphate hydrolases"/>
    <property type="match status" value="1"/>
</dbReference>
<dbReference type="EMBL" id="LR721753">
    <property type="protein sequence ID" value="VVV06890.1"/>
    <property type="molecule type" value="Genomic_DNA"/>
</dbReference>
<dbReference type="InterPro" id="IPR050678">
    <property type="entry name" value="DNA_Partitioning_ATPase"/>
</dbReference>
<dbReference type="InterPro" id="IPR025669">
    <property type="entry name" value="AAA_dom"/>
</dbReference>
<dbReference type="CDD" id="cd02042">
    <property type="entry name" value="ParAB_family"/>
    <property type="match status" value="1"/>
</dbReference>
<proteinExistence type="predicted"/>
<keyword evidence="2" id="KW-0614">Plasmid</keyword>
<dbReference type="InterPro" id="IPR027417">
    <property type="entry name" value="P-loop_NTPase"/>
</dbReference>
<name>A0A5Q4ZYF7_9GAMM</name>
<evidence type="ECO:0000259" key="1">
    <source>
        <dbReference type="Pfam" id="PF13614"/>
    </source>
</evidence>
<protein>
    <submittedName>
        <fullName evidence="2">Sporulation initiation inhibitor protein Soj</fullName>
    </submittedName>
</protein>
<organism evidence="2">
    <name type="scientific">Aliivibrio wodanis</name>
    <dbReference type="NCBI Taxonomy" id="80852"/>
    <lineage>
        <taxon>Bacteria</taxon>
        <taxon>Pseudomonadati</taxon>
        <taxon>Pseudomonadota</taxon>
        <taxon>Gammaproteobacteria</taxon>
        <taxon>Vibrionales</taxon>
        <taxon>Vibrionaceae</taxon>
        <taxon>Aliivibrio</taxon>
    </lineage>
</organism>
<dbReference type="PANTHER" id="PTHR13696:SF52">
    <property type="entry name" value="PARA FAMILY PROTEIN CT_582"/>
    <property type="match status" value="1"/>
</dbReference>
<geneLocation type="plasmid" evidence="2">
    <name>pAWOD_2</name>
</geneLocation>
<dbReference type="Pfam" id="PF13614">
    <property type="entry name" value="AAA_31"/>
    <property type="match status" value="1"/>
</dbReference>